<evidence type="ECO:0000256" key="1">
    <source>
        <dbReference type="ARBA" id="ARBA00022723"/>
    </source>
</evidence>
<evidence type="ECO:0000259" key="2">
    <source>
        <dbReference type="PROSITE" id="PS00497"/>
    </source>
</evidence>
<dbReference type="InterPro" id="IPR050316">
    <property type="entry name" value="Tyrosinase/Hemocyanin"/>
</dbReference>
<dbReference type="PANTHER" id="PTHR11474">
    <property type="entry name" value="TYROSINASE FAMILY MEMBER"/>
    <property type="match status" value="1"/>
</dbReference>
<evidence type="ECO:0000313" key="4">
    <source>
        <dbReference type="EMBL" id="MCS0659587.1"/>
    </source>
</evidence>
<protein>
    <submittedName>
        <fullName evidence="4">Tyrosinase family protein</fullName>
    </submittedName>
</protein>
<evidence type="ECO:0000259" key="3">
    <source>
        <dbReference type="PROSITE" id="PS00498"/>
    </source>
</evidence>
<feature type="domain" description="Tyrosinase copper-binding" evidence="3">
    <location>
        <begin position="199"/>
        <end position="210"/>
    </location>
</feature>
<feature type="domain" description="Tyrosinase copper-binding" evidence="2">
    <location>
        <begin position="83"/>
        <end position="100"/>
    </location>
</feature>
<sequence length="497" mass="55108">MSHFDKRRELLKGTLAAATIQCIPNLAFAQPSPRIRQEWQQFKKTSQYQSFLNAIATMRSVTNPNDQGSLQYWANVHQSFCPHGIAYFISWHRGYLYYFEQQLRLSSGDPTLNLPYWDYYSYATLPTEFTDPSPSNPLYRQRIGTNVYNALSLLPFAAGVYNFQRGTTNAFEPKLEAAPHNPVHDLIGGIMGTMQSPLDPIFFLHHANIDRLTHAWALPDGKGIPYTAYPYSPTNSNPYWAGNNVYASNLFIERYKTVDPTWLGYDYAVDKVPTVLPPLTVTAQAGPARLPASPRLPSNARPPFRNFAKAPGRQISASRRSLGGAAMVAFDENSTSVQFNLNRRDAAEVMAMLAARKDAIDSGNGQVAGSISLVFDHAMVSGLGAQGGYFYALYLNMPSRIDSENAQERSFVGTLGPFRVAAASHHGHAMVDFDISDLLLKQGLADLSGITLSWVRVDGDNPPAGETISADEMRIELSYQSQFITPQGPMGQPGWYR</sequence>
<keyword evidence="5" id="KW-1185">Reference proteome</keyword>
<organism evidence="4 5">
    <name type="scientific">Massilia terrae</name>
    <dbReference type="NCBI Taxonomy" id="1811224"/>
    <lineage>
        <taxon>Bacteria</taxon>
        <taxon>Pseudomonadati</taxon>
        <taxon>Pseudomonadota</taxon>
        <taxon>Betaproteobacteria</taxon>
        <taxon>Burkholderiales</taxon>
        <taxon>Oxalobacteraceae</taxon>
        <taxon>Telluria group</taxon>
        <taxon>Massilia</taxon>
    </lineage>
</organism>
<dbReference type="PROSITE" id="PS00498">
    <property type="entry name" value="TYROSINASE_2"/>
    <property type="match status" value="1"/>
</dbReference>
<accession>A0ABT2D037</accession>
<dbReference type="Proteomes" id="UP001204621">
    <property type="component" value="Unassembled WGS sequence"/>
</dbReference>
<dbReference type="Gene3D" id="1.10.1280.10">
    <property type="entry name" value="Di-copper center containing domain from catechol oxidase"/>
    <property type="match status" value="2"/>
</dbReference>
<dbReference type="SUPFAM" id="SSF48056">
    <property type="entry name" value="Di-copper centre-containing domain"/>
    <property type="match status" value="1"/>
</dbReference>
<dbReference type="PROSITE" id="PS00497">
    <property type="entry name" value="TYROSINASE_1"/>
    <property type="match status" value="1"/>
</dbReference>
<comment type="caution">
    <text evidence="4">The sequence shown here is derived from an EMBL/GenBank/DDBJ whole genome shotgun (WGS) entry which is preliminary data.</text>
</comment>
<dbReference type="RefSeq" id="WP_258812776.1">
    <property type="nucleotide sequence ID" value="NZ_JANUGU010000005.1"/>
</dbReference>
<reference evidence="4 5" key="1">
    <citation type="submission" date="2022-08" db="EMBL/GenBank/DDBJ databases">
        <title>Reclassification of Massilia species as members of the genera Telluria, Duganella, Pseudoduganella, Mokoshia gen. nov. and Zemynaea gen. nov. using orthogonal and non-orthogonal genome-based approaches.</title>
        <authorList>
            <person name="Bowman J.P."/>
        </authorList>
    </citation>
    <scope>NUCLEOTIDE SEQUENCE [LARGE SCALE GENOMIC DNA]</scope>
    <source>
        <strain evidence="4 5">JCM 31606</strain>
    </source>
</reference>
<gene>
    <name evidence="4" type="ORF">NX778_16075</name>
</gene>
<name>A0ABT2D037_9BURK</name>
<keyword evidence="1" id="KW-0479">Metal-binding</keyword>
<proteinExistence type="predicted"/>
<evidence type="ECO:0000313" key="5">
    <source>
        <dbReference type="Proteomes" id="UP001204621"/>
    </source>
</evidence>
<dbReference type="InterPro" id="IPR002227">
    <property type="entry name" value="Tyrosinase_Cu-bd"/>
</dbReference>
<dbReference type="Pfam" id="PF00264">
    <property type="entry name" value="Tyrosinase"/>
    <property type="match status" value="2"/>
</dbReference>
<dbReference type="InterPro" id="IPR008922">
    <property type="entry name" value="Di-copper_centre_dom_sf"/>
</dbReference>
<dbReference type="EMBL" id="JANUGU010000005">
    <property type="protein sequence ID" value="MCS0659587.1"/>
    <property type="molecule type" value="Genomic_DNA"/>
</dbReference>